<proteinExistence type="inferred from homology"/>
<evidence type="ECO:0000259" key="3">
    <source>
        <dbReference type="Pfam" id="PF00496"/>
    </source>
</evidence>
<feature type="domain" description="Solute-binding protein family 5" evidence="3">
    <location>
        <begin position="90"/>
        <end position="474"/>
    </location>
</feature>
<dbReference type="PIRSF" id="PIRSF002741">
    <property type="entry name" value="MppA"/>
    <property type="match status" value="1"/>
</dbReference>
<dbReference type="Pfam" id="PF00496">
    <property type="entry name" value="SBP_bac_5"/>
    <property type="match status" value="1"/>
</dbReference>
<dbReference type="GO" id="GO:1904680">
    <property type="term" value="F:peptide transmembrane transporter activity"/>
    <property type="evidence" value="ECO:0007669"/>
    <property type="project" value="TreeGrafter"/>
</dbReference>
<accession>A0A1G9CHV6</accession>
<dbReference type="InterPro" id="IPR000914">
    <property type="entry name" value="SBP_5_dom"/>
</dbReference>
<evidence type="ECO:0000256" key="2">
    <source>
        <dbReference type="ARBA" id="ARBA00005695"/>
    </source>
</evidence>
<dbReference type="RefSeq" id="WP_091597372.1">
    <property type="nucleotide sequence ID" value="NZ_FNEE01000016.1"/>
</dbReference>
<reference evidence="5" key="1">
    <citation type="submission" date="2016-10" db="EMBL/GenBank/DDBJ databases">
        <authorList>
            <person name="Varghese N."/>
            <person name="Submissions S."/>
        </authorList>
    </citation>
    <scope>NUCLEOTIDE SEQUENCE [LARGE SCALE GENOMIC DNA]</scope>
    <source>
        <strain evidence="5">CGMCC 1.11022</strain>
    </source>
</reference>
<evidence type="ECO:0000313" key="4">
    <source>
        <dbReference type="EMBL" id="SDK51208.1"/>
    </source>
</evidence>
<comment type="similarity">
    <text evidence="2">Belongs to the bacterial solute-binding protein 5 family.</text>
</comment>
<dbReference type="PANTHER" id="PTHR30290">
    <property type="entry name" value="PERIPLASMIC BINDING COMPONENT OF ABC TRANSPORTER"/>
    <property type="match status" value="1"/>
</dbReference>
<dbReference type="PANTHER" id="PTHR30290:SF83">
    <property type="entry name" value="ABC TRANSPORTER SUBSTRATE-BINDING PROTEIN"/>
    <property type="match status" value="1"/>
</dbReference>
<name>A0A1G9CHV6_9HYPH</name>
<dbReference type="EMBL" id="FNEE01000016">
    <property type="protein sequence ID" value="SDK51208.1"/>
    <property type="molecule type" value="Genomic_DNA"/>
</dbReference>
<keyword evidence="5" id="KW-1185">Reference proteome</keyword>
<gene>
    <name evidence="4" type="ORF">SAMN05428953_11672</name>
</gene>
<comment type="subcellular location">
    <subcellularLocation>
        <location evidence="1">Periplasm</location>
    </subcellularLocation>
</comment>
<protein>
    <submittedName>
        <fullName evidence="4">Peptide/nickel transport system substrate-binding protein</fullName>
    </submittedName>
</protein>
<dbReference type="CDD" id="cd08506">
    <property type="entry name" value="PBP2_clavulanate_OppA2"/>
    <property type="match status" value="1"/>
</dbReference>
<dbReference type="InterPro" id="IPR039424">
    <property type="entry name" value="SBP_5"/>
</dbReference>
<dbReference type="Gene3D" id="3.10.105.10">
    <property type="entry name" value="Dipeptide-binding Protein, Domain 3"/>
    <property type="match status" value="1"/>
</dbReference>
<dbReference type="GO" id="GO:0015833">
    <property type="term" value="P:peptide transport"/>
    <property type="evidence" value="ECO:0007669"/>
    <property type="project" value="TreeGrafter"/>
</dbReference>
<dbReference type="AlphaFoldDB" id="A0A1G9CHV6"/>
<organism evidence="4 5">
    <name type="scientific">Mesorhizobium muleiense</name>
    <dbReference type="NCBI Taxonomy" id="1004279"/>
    <lineage>
        <taxon>Bacteria</taxon>
        <taxon>Pseudomonadati</taxon>
        <taxon>Pseudomonadota</taxon>
        <taxon>Alphaproteobacteria</taxon>
        <taxon>Hyphomicrobiales</taxon>
        <taxon>Phyllobacteriaceae</taxon>
        <taxon>Mesorhizobium</taxon>
    </lineage>
</organism>
<dbReference type="GO" id="GO:0043190">
    <property type="term" value="C:ATP-binding cassette (ABC) transporter complex"/>
    <property type="evidence" value="ECO:0007669"/>
    <property type="project" value="InterPro"/>
</dbReference>
<dbReference type="GO" id="GO:0030288">
    <property type="term" value="C:outer membrane-bounded periplasmic space"/>
    <property type="evidence" value="ECO:0007669"/>
    <property type="project" value="UniProtKB-ARBA"/>
</dbReference>
<evidence type="ECO:0000256" key="1">
    <source>
        <dbReference type="ARBA" id="ARBA00004418"/>
    </source>
</evidence>
<evidence type="ECO:0000313" key="5">
    <source>
        <dbReference type="Proteomes" id="UP000198894"/>
    </source>
</evidence>
<sequence>MRPQKALAVQKALAALIPGLALLGMTVVSPPSSALAAEGKLGGTLRLLANAAAGTADPHINYTLQFFQMNYILYDGLVTYKKAGDKTGFEVVADLAETLPKVENSGKTYVFKLRKGIKFADGSDVTSKDVVASFQRIFKISGPTAGTFYNGIVGADACLKTPATCTLDGGLSVDDAAGTITFNLVQPDAEFLQKIAIPHAAILPAGAPLKDAGTDPIPGTGPYMIASYDPNKLMKMVRNPHFKEWSKEAQPAGYPDEIDYEFGLTDEAAVTAVENGQADWMFDPPPADRLAELGTKYAKQVTVHPLMAMWYAPMNNNLAPFNDIRVRQAVNFAIDRAAIIKLFGGSNLAQPACQILPPGFPSFAPYCPFTANPGEKWSAPDMDKAKQLVAESGTAGQEVTIITEDSSVSKSIGVYLQDVLNQLGYKTSVKPISQNIQFTYIQNTNNKVQISVSQWFQDYPAPSNFLEVLFSCASFTPGSDASVNISGFCDKSIDASMAEAETATIADPAKGATLWTAIDKAVTDKAPVAVLFTPKRVDVVSSRLKNFTFSPQFYWIVSQSWVE</sequence>
<dbReference type="Gene3D" id="3.40.190.10">
    <property type="entry name" value="Periplasmic binding protein-like II"/>
    <property type="match status" value="1"/>
</dbReference>
<dbReference type="SUPFAM" id="SSF53850">
    <property type="entry name" value="Periplasmic binding protein-like II"/>
    <property type="match status" value="1"/>
</dbReference>
<dbReference type="InterPro" id="IPR030678">
    <property type="entry name" value="Peptide/Ni-bd"/>
</dbReference>
<dbReference type="Proteomes" id="UP000198894">
    <property type="component" value="Unassembled WGS sequence"/>
</dbReference>